<evidence type="ECO:0000313" key="2">
    <source>
        <dbReference type="Proteomes" id="UP000186720"/>
    </source>
</evidence>
<reference evidence="1 2" key="1">
    <citation type="submission" date="2016-11" db="EMBL/GenBank/DDBJ databases">
        <title>Whole Genome Sequencing of Mucilaginibacter polytrichastri RG4-7(T) isolated from the moss sample.</title>
        <authorList>
            <person name="Li Y."/>
        </authorList>
    </citation>
    <scope>NUCLEOTIDE SEQUENCE [LARGE SCALE GENOMIC DNA]</scope>
    <source>
        <strain evidence="1 2">RG4-7</strain>
    </source>
</reference>
<evidence type="ECO:0000313" key="1">
    <source>
        <dbReference type="EMBL" id="OKS86032.1"/>
    </source>
</evidence>
<comment type="caution">
    <text evidence="1">The sequence shown here is derived from an EMBL/GenBank/DDBJ whole genome shotgun (WGS) entry which is preliminary data.</text>
</comment>
<name>A0A1Q5ZW85_9SPHI</name>
<proteinExistence type="predicted"/>
<dbReference type="STRING" id="1302689.RG47T_1479"/>
<sequence length="66" mass="7732">MQRAGYNFNILNTFQLNSKLSLEILNLYKSKLVVLARTIDSKYLPDAAFKYSLFNYKVAIKLERIK</sequence>
<gene>
    <name evidence="1" type="ORF">RG47T_1479</name>
</gene>
<accession>A0A1Q5ZW85</accession>
<dbReference type="AlphaFoldDB" id="A0A1Q5ZW85"/>
<dbReference type="Proteomes" id="UP000186720">
    <property type="component" value="Unassembled WGS sequence"/>
</dbReference>
<organism evidence="1 2">
    <name type="scientific">Mucilaginibacter polytrichastri</name>
    <dbReference type="NCBI Taxonomy" id="1302689"/>
    <lineage>
        <taxon>Bacteria</taxon>
        <taxon>Pseudomonadati</taxon>
        <taxon>Bacteroidota</taxon>
        <taxon>Sphingobacteriia</taxon>
        <taxon>Sphingobacteriales</taxon>
        <taxon>Sphingobacteriaceae</taxon>
        <taxon>Mucilaginibacter</taxon>
    </lineage>
</organism>
<keyword evidence="2" id="KW-1185">Reference proteome</keyword>
<dbReference type="EMBL" id="MPPL01000001">
    <property type="protein sequence ID" value="OKS86032.1"/>
    <property type="molecule type" value="Genomic_DNA"/>
</dbReference>
<protein>
    <submittedName>
        <fullName evidence="1">Uncharacterized protein</fullName>
    </submittedName>
</protein>